<reference evidence="1 2" key="1">
    <citation type="journal article" date="2016" name="Genome Announc.">
        <title>Complete Genome Sequence of Methylobacterium populi P-1M, Isolated from Pink-Pigmented Household Biofilm.</title>
        <authorList>
            <person name="Morohoshi T."/>
            <person name="Ikeda T."/>
        </authorList>
    </citation>
    <scope>NUCLEOTIDE SEQUENCE [LARGE SCALE GENOMIC DNA]</scope>
    <source>
        <strain evidence="1 2">P-1M</strain>
    </source>
</reference>
<name>A0A160PCZ5_9HYPH</name>
<evidence type="ECO:0000313" key="2">
    <source>
        <dbReference type="Proteomes" id="UP000218288"/>
    </source>
</evidence>
<dbReference type="Proteomes" id="UP000218288">
    <property type="component" value="Chromosome"/>
</dbReference>
<dbReference type="AlphaFoldDB" id="A0A160PCZ5"/>
<gene>
    <name evidence="1" type="primary">nadE-2</name>
    <name evidence="1" type="ORF">MPPM_0455</name>
</gene>
<proteinExistence type="predicted"/>
<accession>A0A160PCZ5</accession>
<evidence type="ECO:0000313" key="1">
    <source>
        <dbReference type="EMBL" id="BAU89060.1"/>
    </source>
</evidence>
<organism evidence="1 2">
    <name type="scientific">Methylorubrum populi</name>
    <dbReference type="NCBI Taxonomy" id="223967"/>
    <lineage>
        <taxon>Bacteria</taxon>
        <taxon>Pseudomonadati</taxon>
        <taxon>Pseudomonadota</taxon>
        <taxon>Alphaproteobacteria</taxon>
        <taxon>Hyphomicrobiales</taxon>
        <taxon>Methylobacteriaceae</taxon>
        <taxon>Methylorubrum</taxon>
    </lineage>
</organism>
<sequence>MRQISVGRDGTMGRWTPWQAGGPVYAVDLARRDGGWSHRIDEMPVVTGLGRYGRLRRPTCSEVPAG</sequence>
<protein>
    <submittedName>
        <fullName evidence="1">NH(3)-dependent NAD(+) synthetase</fullName>
    </submittedName>
</protein>
<dbReference type="EMBL" id="AP014809">
    <property type="protein sequence ID" value="BAU89060.1"/>
    <property type="molecule type" value="Genomic_DNA"/>
</dbReference>